<accession>A0AC34QAG5</accession>
<dbReference type="Proteomes" id="UP000887576">
    <property type="component" value="Unplaced"/>
</dbReference>
<name>A0AC34QAG5_9BILA</name>
<protein>
    <submittedName>
        <fullName evidence="2">C2H2-type domain-containing protein</fullName>
    </submittedName>
</protein>
<evidence type="ECO:0000313" key="2">
    <source>
        <dbReference type="WBParaSite" id="JU765_v2.g14666.t1"/>
    </source>
</evidence>
<reference evidence="2" key="1">
    <citation type="submission" date="2022-11" db="UniProtKB">
        <authorList>
            <consortium name="WormBaseParasite"/>
        </authorList>
    </citation>
    <scope>IDENTIFICATION</scope>
</reference>
<dbReference type="WBParaSite" id="JU765_v2.g14666.t1">
    <property type="protein sequence ID" value="JU765_v2.g14666.t1"/>
    <property type="gene ID" value="JU765_v2.g14666"/>
</dbReference>
<evidence type="ECO:0000313" key="1">
    <source>
        <dbReference type="Proteomes" id="UP000887576"/>
    </source>
</evidence>
<sequence length="131" mass="15270">MSPDEMIKYFAKASTSTPPLIKCPFCPEHFESEIANQLHQLKDHADVKMEDETDEAMQITKAVAYKMAVENELLMLKEETRGFEQKLSKKFACKKCSRIYHSKDKLEEHYATAHQYYLKLSPRKNRIVLSP</sequence>
<organism evidence="1 2">
    <name type="scientific">Panagrolaimus sp. JU765</name>
    <dbReference type="NCBI Taxonomy" id="591449"/>
    <lineage>
        <taxon>Eukaryota</taxon>
        <taxon>Metazoa</taxon>
        <taxon>Ecdysozoa</taxon>
        <taxon>Nematoda</taxon>
        <taxon>Chromadorea</taxon>
        <taxon>Rhabditida</taxon>
        <taxon>Tylenchina</taxon>
        <taxon>Panagrolaimomorpha</taxon>
        <taxon>Panagrolaimoidea</taxon>
        <taxon>Panagrolaimidae</taxon>
        <taxon>Panagrolaimus</taxon>
    </lineage>
</organism>
<proteinExistence type="predicted"/>